<keyword evidence="1" id="KW-1133">Transmembrane helix</keyword>
<accession>A0A401XK29</accession>
<dbReference type="EMBL" id="BHZE01000006">
    <property type="protein sequence ID" value="GCD77395.1"/>
    <property type="molecule type" value="Genomic_DNA"/>
</dbReference>
<dbReference type="InterPro" id="IPR018706">
    <property type="entry name" value="DUF2214_membrane"/>
</dbReference>
<feature type="transmembrane region" description="Helical" evidence="1">
    <location>
        <begin position="47"/>
        <end position="66"/>
    </location>
</feature>
<keyword evidence="1" id="KW-0472">Membrane</keyword>
<comment type="caution">
    <text evidence="2">The sequence shown here is derived from an EMBL/GenBank/DDBJ whole genome shotgun (WGS) entry which is preliminary data.</text>
</comment>
<reference evidence="2 3" key="1">
    <citation type="submission" date="2018-11" db="EMBL/GenBank/DDBJ databases">
        <title>Schleiferia aggregans sp. nov., a moderately thermophilic heterotrophic bacterium isolated from microbial mats at a terrestrial hot spring.</title>
        <authorList>
            <person name="Iino T."/>
            <person name="Ohkuma M."/>
            <person name="Haruta S."/>
        </authorList>
    </citation>
    <scope>NUCLEOTIDE SEQUENCE [LARGE SCALE GENOMIC DNA]</scope>
    <source>
        <strain evidence="2 3">LA</strain>
    </source>
</reference>
<feature type="transmembrane region" description="Helical" evidence="1">
    <location>
        <begin position="78"/>
        <end position="101"/>
    </location>
</feature>
<keyword evidence="3" id="KW-1185">Reference proteome</keyword>
<gene>
    <name evidence="2" type="ORF">JCM31826_08770</name>
</gene>
<evidence type="ECO:0000256" key="1">
    <source>
        <dbReference type="SAM" id="Phobius"/>
    </source>
</evidence>
<evidence type="ECO:0000313" key="2">
    <source>
        <dbReference type="EMBL" id="GCD77395.1"/>
    </source>
</evidence>
<dbReference type="Pfam" id="PF09980">
    <property type="entry name" value="DUF2214"/>
    <property type="match status" value="1"/>
</dbReference>
<dbReference type="AlphaFoldDB" id="A0A401XK29"/>
<feature type="transmembrane region" description="Helical" evidence="1">
    <location>
        <begin position="122"/>
        <end position="146"/>
    </location>
</feature>
<keyword evidence="1" id="KW-0812">Transmembrane</keyword>
<dbReference type="OrthoDB" id="826511at2"/>
<evidence type="ECO:0000313" key="3">
    <source>
        <dbReference type="Proteomes" id="UP000286715"/>
    </source>
</evidence>
<organism evidence="2 3">
    <name type="scientific">Thermaurantimonas aggregans</name>
    <dbReference type="NCBI Taxonomy" id="2173829"/>
    <lineage>
        <taxon>Bacteria</taxon>
        <taxon>Pseudomonadati</taxon>
        <taxon>Bacteroidota</taxon>
        <taxon>Flavobacteriia</taxon>
        <taxon>Flavobacteriales</taxon>
        <taxon>Schleiferiaceae</taxon>
        <taxon>Thermaurantimonas</taxon>
    </lineage>
</organism>
<feature type="transmembrane region" description="Helical" evidence="1">
    <location>
        <begin position="6"/>
        <end position="27"/>
    </location>
</feature>
<dbReference type="RefSeq" id="WP_124397456.1">
    <property type="nucleotide sequence ID" value="NZ_BHZE01000006.1"/>
</dbReference>
<dbReference type="Proteomes" id="UP000286715">
    <property type="component" value="Unassembled WGS sequence"/>
</dbReference>
<proteinExistence type="predicted"/>
<sequence>MTLEIAARYLHFISIFAIVAALSIEAFSVRPAMTRAEIGRISRIDGIYGLAALTLLAAGFTLWFWVGKPADYYSKNFLFHTKLALFTAAGILSAWPTVFFLKKRKGNPDDIVIVPVHIRRMITIQLILIACIPLLAGLMAKGIGYFGS</sequence>
<name>A0A401XK29_9FLAO</name>
<protein>
    <submittedName>
        <fullName evidence="2">Membrane protein</fullName>
    </submittedName>
</protein>